<feature type="region of interest" description="Disordered" evidence="1">
    <location>
        <begin position="40"/>
        <end position="314"/>
    </location>
</feature>
<feature type="compositionally biased region" description="Polar residues" evidence="1">
    <location>
        <begin position="280"/>
        <end position="314"/>
    </location>
</feature>
<feature type="compositionally biased region" description="Polar residues" evidence="1">
    <location>
        <begin position="134"/>
        <end position="228"/>
    </location>
</feature>
<proteinExistence type="predicted"/>
<feature type="compositionally biased region" description="Polar residues" evidence="1">
    <location>
        <begin position="80"/>
        <end position="97"/>
    </location>
</feature>
<sequence>MAYAQQRVKQPTFNELIEKQLVEQKQKYQEYQEHAQKMFQQRLQEIATPTPFSEKAQQHMEMRRQSSSEDTADNRDIISGKNNKLWSTTNRYPTQAKHQVDRVKHRSPGLDHPQDQQSSPAPTTSPPPRPLSDAPSSNLSRPQSEIFVNSTPTGRPQSEAFINSPPTGRPQSEAYTNSSPTGRPQSEAYTNSTPTGRPQSEAYPNNSRYINQSGPKRNITPQTSPIHQNTTSSKRSSYTNTNNSRSPPHQRICSPGRVSNGQSERTMKSSPVHKRVCSPRRNSPTRSTGSVRSSYDNVSTSSRSQTANSRNSPVDTLAQLRFDKSNNSNKGKGSPVTALKEAIDRGFLNDGHAIARDIAQSHGICIQDPNGYLQPKNSKEEDKANPNLVNRPLPAIPKETVYRMVIVLQMQYQSGPLSSQMKYQNGGESAYEYADEGAMCDKNRPG</sequence>
<evidence type="ECO:0000313" key="3">
    <source>
        <dbReference type="Proteomes" id="UP000683360"/>
    </source>
</evidence>
<feature type="compositionally biased region" description="Basic and acidic residues" evidence="1">
    <location>
        <begin position="56"/>
        <end position="78"/>
    </location>
</feature>
<protein>
    <submittedName>
        <fullName evidence="2">Uncharacterized protein</fullName>
    </submittedName>
</protein>
<feature type="compositionally biased region" description="Low complexity" evidence="1">
    <location>
        <begin position="229"/>
        <end position="246"/>
    </location>
</feature>
<reference evidence="2" key="1">
    <citation type="submission" date="2021-03" db="EMBL/GenBank/DDBJ databases">
        <authorList>
            <person name="Bekaert M."/>
        </authorList>
    </citation>
    <scope>NUCLEOTIDE SEQUENCE</scope>
</reference>
<organism evidence="2 3">
    <name type="scientific">Mytilus edulis</name>
    <name type="common">Blue mussel</name>
    <dbReference type="NCBI Taxonomy" id="6550"/>
    <lineage>
        <taxon>Eukaryota</taxon>
        <taxon>Metazoa</taxon>
        <taxon>Spiralia</taxon>
        <taxon>Lophotrochozoa</taxon>
        <taxon>Mollusca</taxon>
        <taxon>Bivalvia</taxon>
        <taxon>Autobranchia</taxon>
        <taxon>Pteriomorphia</taxon>
        <taxon>Mytilida</taxon>
        <taxon>Mytiloidea</taxon>
        <taxon>Mytilidae</taxon>
        <taxon>Mytilinae</taxon>
        <taxon>Mytilus</taxon>
    </lineage>
</organism>
<accession>A0A8S3S1Y5</accession>
<gene>
    <name evidence="2" type="ORF">MEDL_26925</name>
</gene>
<dbReference type="Proteomes" id="UP000683360">
    <property type="component" value="Unassembled WGS sequence"/>
</dbReference>
<evidence type="ECO:0000313" key="2">
    <source>
        <dbReference type="EMBL" id="CAG2212988.1"/>
    </source>
</evidence>
<dbReference type="AlphaFoldDB" id="A0A8S3S1Y5"/>
<keyword evidence="3" id="KW-1185">Reference proteome</keyword>
<dbReference type="OrthoDB" id="10013007at2759"/>
<name>A0A8S3S1Y5_MYTED</name>
<comment type="caution">
    <text evidence="2">The sequence shown here is derived from an EMBL/GenBank/DDBJ whole genome shotgun (WGS) entry which is preliminary data.</text>
</comment>
<dbReference type="EMBL" id="CAJPWZ010001320">
    <property type="protein sequence ID" value="CAG2212988.1"/>
    <property type="molecule type" value="Genomic_DNA"/>
</dbReference>
<feature type="compositionally biased region" description="Basic and acidic residues" evidence="1">
    <location>
        <begin position="98"/>
        <end position="114"/>
    </location>
</feature>
<evidence type="ECO:0000256" key="1">
    <source>
        <dbReference type="SAM" id="MobiDB-lite"/>
    </source>
</evidence>